<name>A0A8D8A5C6_CULPI</name>
<accession>A0A8D8A5C6</accession>
<reference evidence="1" key="1">
    <citation type="submission" date="2021-05" db="EMBL/GenBank/DDBJ databases">
        <authorList>
            <person name="Alioto T."/>
            <person name="Alioto T."/>
            <person name="Gomez Garrido J."/>
        </authorList>
    </citation>
    <scope>NUCLEOTIDE SEQUENCE</scope>
</reference>
<proteinExistence type="predicted"/>
<dbReference type="EMBL" id="HBUE01013594">
    <property type="protein sequence ID" value="CAG6449620.1"/>
    <property type="molecule type" value="Transcribed_RNA"/>
</dbReference>
<organism evidence="1">
    <name type="scientific">Culex pipiens</name>
    <name type="common">House mosquito</name>
    <dbReference type="NCBI Taxonomy" id="7175"/>
    <lineage>
        <taxon>Eukaryota</taxon>
        <taxon>Metazoa</taxon>
        <taxon>Ecdysozoa</taxon>
        <taxon>Arthropoda</taxon>
        <taxon>Hexapoda</taxon>
        <taxon>Insecta</taxon>
        <taxon>Pterygota</taxon>
        <taxon>Neoptera</taxon>
        <taxon>Endopterygota</taxon>
        <taxon>Diptera</taxon>
        <taxon>Nematocera</taxon>
        <taxon>Culicoidea</taxon>
        <taxon>Culicidae</taxon>
        <taxon>Culicinae</taxon>
        <taxon>Culicini</taxon>
        <taxon>Culex</taxon>
        <taxon>Culex</taxon>
    </lineage>
</organism>
<evidence type="ECO:0000313" key="1">
    <source>
        <dbReference type="EMBL" id="CAG6449620.1"/>
    </source>
</evidence>
<dbReference type="AlphaFoldDB" id="A0A8D8A5C6"/>
<protein>
    <submittedName>
        <fullName evidence="1">(northern house mosquito) hypothetical protein</fullName>
    </submittedName>
</protein>
<sequence>MKEILQAPLAKQNLCTHSRNRNNFKSIIISTIVPENFYILQLQQYNLVFDCNNTNDIFKQKIVRKQTKMKIYNSHNWRKTENLKKSQYTQLKPKQIKFSVHK</sequence>